<feature type="transmembrane region" description="Helical" evidence="20">
    <location>
        <begin position="715"/>
        <end position="734"/>
    </location>
</feature>
<evidence type="ECO:0000256" key="11">
    <source>
        <dbReference type="ARBA" id="ARBA00022837"/>
    </source>
</evidence>
<feature type="transmembrane region" description="Helical" evidence="20">
    <location>
        <begin position="84"/>
        <end position="102"/>
    </location>
</feature>
<dbReference type="GO" id="GO:0007154">
    <property type="term" value="P:cell communication"/>
    <property type="evidence" value="ECO:0007669"/>
    <property type="project" value="InterPro"/>
</dbReference>
<dbReference type="InterPro" id="IPR004836">
    <property type="entry name" value="Na_Ca_Ex"/>
</dbReference>
<evidence type="ECO:0000256" key="9">
    <source>
        <dbReference type="ARBA" id="ARBA00022729"/>
    </source>
</evidence>
<keyword evidence="6" id="KW-0109">Calcium transport</keyword>
<feature type="signal peptide" evidence="21">
    <location>
        <begin position="1"/>
        <end position="39"/>
    </location>
</feature>
<evidence type="ECO:0000256" key="16">
    <source>
        <dbReference type="ARBA" id="ARBA00023136"/>
    </source>
</evidence>
<feature type="transmembrane region" description="Helical" evidence="20">
    <location>
        <begin position="209"/>
        <end position="231"/>
    </location>
</feature>
<dbReference type="Proteomes" id="UP000694557">
    <property type="component" value="Unassembled WGS sequence"/>
</dbReference>
<feature type="chain" id="PRO_5034327021" description="Calx-beta domain-containing protein" evidence="21">
    <location>
        <begin position="40"/>
        <end position="916"/>
    </location>
</feature>
<dbReference type="Ensembl" id="ENSOKIT00005019714.1">
    <property type="protein sequence ID" value="ENSOKIP00005018494.1"/>
    <property type="gene ID" value="ENSOKIG00005008213.1"/>
</dbReference>
<keyword evidence="17" id="KW-0325">Glycoprotein</keyword>
<dbReference type="GeneTree" id="ENSGT00940000164137"/>
<dbReference type="Gene3D" id="2.60.40.2030">
    <property type="match status" value="3"/>
</dbReference>
<dbReference type="GO" id="GO:0098794">
    <property type="term" value="C:postsynapse"/>
    <property type="evidence" value="ECO:0007669"/>
    <property type="project" value="TreeGrafter"/>
</dbReference>
<evidence type="ECO:0000256" key="4">
    <source>
        <dbReference type="ARBA" id="ARBA00022449"/>
    </source>
</evidence>
<accession>A0A8C7DTW4</accession>
<dbReference type="Pfam" id="PF01699">
    <property type="entry name" value="Na_Ca_ex"/>
    <property type="match status" value="2"/>
</dbReference>
<dbReference type="AlphaFoldDB" id="A0A8C7DTW4"/>
<keyword evidence="12" id="KW-0112">Calmodulin-binding</keyword>
<organism evidence="23 24">
    <name type="scientific">Oncorhynchus kisutch</name>
    <name type="common">Coho salmon</name>
    <name type="synonym">Salmo kisutch</name>
    <dbReference type="NCBI Taxonomy" id="8019"/>
    <lineage>
        <taxon>Eukaryota</taxon>
        <taxon>Metazoa</taxon>
        <taxon>Chordata</taxon>
        <taxon>Craniata</taxon>
        <taxon>Vertebrata</taxon>
        <taxon>Euteleostomi</taxon>
        <taxon>Actinopterygii</taxon>
        <taxon>Neopterygii</taxon>
        <taxon>Teleostei</taxon>
        <taxon>Protacanthopterygii</taxon>
        <taxon>Salmoniformes</taxon>
        <taxon>Salmonidae</taxon>
        <taxon>Salmoninae</taxon>
        <taxon>Oncorhynchus</taxon>
    </lineage>
</organism>
<evidence type="ECO:0000256" key="6">
    <source>
        <dbReference type="ARBA" id="ARBA00022568"/>
    </source>
</evidence>
<keyword evidence="8" id="KW-0479">Metal-binding</keyword>
<sequence length="916" mass="100872">MSRLHLHLSSLRSSSLSSVLLLVFLSSMLLLSLPSPAVAGSTPLSEGGNVKANCTATGDPCQEGVVLPVWNPQNPSVGDKVARAIVYFVAMIYMFLGMSIIADRFMSSIEVITSQEKEITIKKWNGETTTATVRIWNETVSNLTLMALGSSAPEILLSVIEVCGHGFEAGSLGPSTIVGSAAFNMFIIIALCVYVVPDGETRKIKHLRVFFVTAAWSVFAYIWLYLILCVFSPGEVEVWEGPCCVVQAWVADRRLLFYKYVRKRYRADKHRGIIVETEEEEGCWGPGGFTKMDMMELDGQVVEGWRDGGMLEDGGQEGRRDLEDVARRDMARTLKELKARHPDRDTEQLIEMANYQVLVQQQKSRAFYRIQATRMMIGAGNILKKHAADQARKVVSSQEPHLQEDDPHTTRMEFQPSHYQCFENCGSLKLTVARHGGDPGASVKVDYRTEDGTANAGSDYEFAEGTLLFKPGETLKEITVGIIDDDIFEEDEYFYVHLSNPRVVGYDPLETNSNSSPKAVLGDGHTATVTIYDDDHAGIFSFEIDALRVSESVGVMEVKVQRTSGARGLVVVPYRTVDGTARGGEDFEEVSGNLEFQNDETIFLGTHPVSHLGPPSHFLTCPSFPRFLGDSNENKPTDDEVAKMGCPSLGENTRIEVVIEESYEFKNTVDKLIKKTNLALVVGSCSWREQFTPSLCLSLGDDDDEESGEERLPSCFDYIMHFLTVFWKVLFAFVPPTEYWNGWACFIVSISLIGVLTAVTGDLASAFGCTVGLKDSVTAVVFVALGTSVPDTFASKVAAIQDQYADASIGNVTGSNAVNVFLGIGVAWTIAAVFWRSKGQVFRVDPGSLAFSVTLFTVMACICVMILLYRRRASVAGGELGGPRTTKIITSLVFFFMWLIYILLSSLEAYCHIPGF</sequence>
<evidence type="ECO:0000256" key="10">
    <source>
        <dbReference type="ARBA" id="ARBA00022737"/>
    </source>
</evidence>
<evidence type="ECO:0000256" key="14">
    <source>
        <dbReference type="ARBA" id="ARBA00023053"/>
    </source>
</evidence>
<keyword evidence="13 20" id="KW-1133">Transmembrane helix</keyword>
<evidence type="ECO:0000256" key="1">
    <source>
        <dbReference type="ARBA" id="ARBA00004651"/>
    </source>
</evidence>
<keyword evidence="16 20" id="KW-0472">Membrane</keyword>
<dbReference type="SUPFAM" id="SSF141072">
    <property type="entry name" value="CalX-like"/>
    <property type="match status" value="2"/>
</dbReference>
<keyword evidence="3" id="KW-0813">Transport</keyword>
<comment type="catalytic activity">
    <reaction evidence="19">
        <text>Ca(2+)(in) + 3 Na(+)(out) = Ca(2+)(out) + 3 Na(+)(in)</text>
        <dbReference type="Rhea" id="RHEA:69955"/>
        <dbReference type="ChEBI" id="CHEBI:29101"/>
        <dbReference type="ChEBI" id="CHEBI:29108"/>
    </reaction>
</comment>
<feature type="transmembrane region" description="Helical" evidence="20">
    <location>
        <begin position="847"/>
        <end position="868"/>
    </location>
</feature>
<evidence type="ECO:0000259" key="22">
    <source>
        <dbReference type="SMART" id="SM00237"/>
    </source>
</evidence>
<name>A0A8C7DTW4_ONCKI</name>
<evidence type="ECO:0000256" key="15">
    <source>
        <dbReference type="ARBA" id="ARBA00023065"/>
    </source>
</evidence>
<keyword evidence="14" id="KW-0915">Sodium</keyword>
<evidence type="ECO:0000256" key="8">
    <source>
        <dbReference type="ARBA" id="ARBA00022723"/>
    </source>
</evidence>
<evidence type="ECO:0000313" key="23">
    <source>
        <dbReference type="Ensembl" id="ENSOKIP00005018494.1"/>
    </source>
</evidence>
<dbReference type="NCBIfam" id="TIGR00845">
    <property type="entry name" value="caca"/>
    <property type="match status" value="1"/>
</dbReference>
<dbReference type="InterPro" id="IPR051171">
    <property type="entry name" value="CaCA"/>
</dbReference>
<dbReference type="GO" id="GO:0098703">
    <property type="term" value="P:calcium ion import across plasma membrane"/>
    <property type="evidence" value="ECO:0007669"/>
    <property type="project" value="TreeGrafter"/>
</dbReference>
<feature type="transmembrane region" description="Helical" evidence="20">
    <location>
        <begin position="888"/>
        <end position="907"/>
    </location>
</feature>
<evidence type="ECO:0000256" key="19">
    <source>
        <dbReference type="ARBA" id="ARBA00033667"/>
    </source>
</evidence>
<dbReference type="PANTHER" id="PTHR11878:SF26">
    <property type="entry name" value="SODIUM_CALCIUM EXCHANGER 4 ISOFORM B"/>
    <property type="match status" value="1"/>
</dbReference>
<dbReference type="InterPro" id="IPR038081">
    <property type="entry name" value="CalX-like_sf"/>
</dbReference>
<feature type="transmembrane region" description="Helical" evidence="20">
    <location>
        <begin position="177"/>
        <end position="197"/>
    </location>
</feature>
<protein>
    <recommendedName>
        <fullName evidence="22">Calx-beta domain-containing protein</fullName>
    </recommendedName>
</protein>
<feature type="transmembrane region" description="Helical" evidence="20">
    <location>
        <begin position="740"/>
        <end position="759"/>
    </location>
</feature>
<evidence type="ECO:0000256" key="18">
    <source>
        <dbReference type="ARBA" id="ARBA00023201"/>
    </source>
</evidence>
<gene>
    <name evidence="23" type="primary">LOC109883919</name>
</gene>
<dbReference type="SMART" id="SM00237">
    <property type="entry name" value="Calx_beta"/>
    <property type="match status" value="2"/>
</dbReference>
<dbReference type="InterPro" id="IPR032452">
    <property type="entry name" value="Na_Ca_Ex_C-exten"/>
</dbReference>
<evidence type="ECO:0000256" key="13">
    <source>
        <dbReference type="ARBA" id="ARBA00022989"/>
    </source>
</evidence>
<feature type="domain" description="Calx-beta" evidence="22">
    <location>
        <begin position="403"/>
        <end position="499"/>
    </location>
</feature>
<keyword evidence="18" id="KW-0739">Sodium transport</keyword>
<keyword evidence="7 20" id="KW-0812">Transmembrane</keyword>
<evidence type="ECO:0000256" key="5">
    <source>
        <dbReference type="ARBA" id="ARBA00022475"/>
    </source>
</evidence>
<evidence type="ECO:0000256" key="2">
    <source>
        <dbReference type="ARBA" id="ARBA00007489"/>
    </source>
</evidence>
<dbReference type="InterPro" id="IPR004837">
    <property type="entry name" value="NaCa_Exmemb"/>
</dbReference>
<keyword evidence="11" id="KW-0106">Calcium</keyword>
<evidence type="ECO:0000256" key="20">
    <source>
        <dbReference type="SAM" id="Phobius"/>
    </source>
</evidence>
<comment type="similarity">
    <text evidence="2">Belongs to the Ca(2+):cation antiporter (CaCA) (TC 2.A.19) family. SLC8 subfamily.</text>
</comment>
<dbReference type="PANTHER" id="PTHR11878">
    <property type="entry name" value="SODIUM/CALCIUM EXCHANGER"/>
    <property type="match status" value="1"/>
</dbReference>
<dbReference type="Pfam" id="PF16494">
    <property type="entry name" value="Na_Ca_ex_C"/>
    <property type="match status" value="1"/>
</dbReference>
<dbReference type="Pfam" id="PF03160">
    <property type="entry name" value="Calx-beta"/>
    <property type="match status" value="1"/>
</dbReference>
<keyword evidence="15" id="KW-0406">Ion transport</keyword>
<feature type="transmembrane region" description="Helical" evidence="20">
    <location>
        <begin position="817"/>
        <end position="835"/>
    </location>
</feature>
<keyword evidence="24" id="KW-1185">Reference proteome</keyword>
<evidence type="ECO:0000256" key="17">
    <source>
        <dbReference type="ARBA" id="ARBA00023180"/>
    </source>
</evidence>
<dbReference type="PRINTS" id="PR01259">
    <property type="entry name" value="NACAEXCHNGR"/>
</dbReference>
<dbReference type="FunFam" id="1.20.1420.30:FF:000003">
    <property type="entry name" value="sodium/calcium exchanger 1 isoform X1"/>
    <property type="match status" value="1"/>
</dbReference>
<dbReference type="GO" id="GO:0005516">
    <property type="term" value="F:calmodulin binding"/>
    <property type="evidence" value="ECO:0007669"/>
    <property type="project" value="UniProtKB-KW"/>
</dbReference>
<reference evidence="23" key="2">
    <citation type="submission" date="2025-09" db="UniProtKB">
        <authorList>
            <consortium name="Ensembl"/>
        </authorList>
    </citation>
    <scope>IDENTIFICATION</scope>
</reference>
<dbReference type="GO" id="GO:0030424">
    <property type="term" value="C:axon"/>
    <property type="evidence" value="ECO:0007669"/>
    <property type="project" value="TreeGrafter"/>
</dbReference>
<evidence type="ECO:0000256" key="3">
    <source>
        <dbReference type="ARBA" id="ARBA00022448"/>
    </source>
</evidence>
<keyword evidence="9 21" id="KW-0732">Signal</keyword>
<evidence type="ECO:0000256" key="21">
    <source>
        <dbReference type="SAM" id="SignalP"/>
    </source>
</evidence>
<proteinExistence type="inferred from homology"/>
<evidence type="ECO:0000313" key="24">
    <source>
        <dbReference type="Proteomes" id="UP000694557"/>
    </source>
</evidence>
<comment type="subcellular location">
    <subcellularLocation>
        <location evidence="1">Cell membrane</location>
        <topology evidence="1">Multi-pass membrane protein</topology>
    </subcellularLocation>
</comment>
<dbReference type="InterPro" id="IPR044880">
    <property type="entry name" value="NCX_ion-bd_dom_sf"/>
</dbReference>
<keyword evidence="5" id="KW-1003">Cell membrane</keyword>
<dbReference type="InterPro" id="IPR003644">
    <property type="entry name" value="Calx_beta"/>
</dbReference>
<evidence type="ECO:0000256" key="7">
    <source>
        <dbReference type="ARBA" id="ARBA00022692"/>
    </source>
</evidence>
<keyword evidence="10" id="KW-0677">Repeat</keyword>
<keyword evidence="4" id="KW-0050">Antiport</keyword>
<dbReference type="Gene3D" id="1.20.1420.30">
    <property type="entry name" value="NCX, central ion-binding region"/>
    <property type="match status" value="2"/>
</dbReference>
<evidence type="ECO:0000256" key="12">
    <source>
        <dbReference type="ARBA" id="ARBA00022860"/>
    </source>
</evidence>
<dbReference type="GO" id="GO:0042383">
    <property type="term" value="C:sarcolemma"/>
    <property type="evidence" value="ECO:0007669"/>
    <property type="project" value="TreeGrafter"/>
</dbReference>
<reference evidence="23" key="1">
    <citation type="submission" date="2025-08" db="UniProtKB">
        <authorList>
            <consortium name="Ensembl"/>
        </authorList>
    </citation>
    <scope>IDENTIFICATION</scope>
</reference>
<dbReference type="GO" id="GO:0046872">
    <property type="term" value="F:metal ion binding"/>
    <property type="evidence" value="ECO:0007669"/>
    <property type="project" value="UniProtKB-KW"/>
</dbReference>
<dbReference type="GO" id="GO:0005432">
    <property type="term" value="F:calcium:sodium antiporter activity"/>
    <property type="evidence" value="ECO:0007669"/>
    <property type="project" value="InterPro"/>
</dbReference>
<feature type="domain" description="Calx-beta" evidence="22">
    <location>
        <begin position="527"/>
        <end position="645"/>
    </location>
</feature>